<name>A0A9Q1C1Z5_HOLLE</name>
<keyword evidence="8 9" id="KW-0539">Nucleus</keyword>
<accession>A0A9Q1C1Z5</accession>
<evidence type="ECO:0000256" key="7">
    <source>
        <dbReference type="ARBA" id="ARBA00023132"/>
    </source>
</evidence>
<dbReference type="GO" id="GO:0006406">
    <property type="term" value="P:mRNA export from nucleus"/>
    <property type="evidence" value="ECO:0007669"/>
    <property type="project" value="TreeGrafter"/>
</dbReference>
<evidence type="ECO:0000256" key="9">
    <source>
        <dbReference type="RuleBase" id="RU365073"/>
    </source>
</evidence>
<keyword evidence="3 9" id="KW-0813">Transport</keyword>
<evidence type="ECO:0000256" key="6">
    <source>
        <dbReference type="ARBA" id="ARBA00023010"/>
    </source>
</evidence>
<dbReference type="Pfam" id="PF07575">
    <property type="entry name" value="Nucleopor_Nup85"/>
    <property type="match status" value="1"/>
</dbReference>
<dbReference type="EMBL" id="JAIZAY010000008">
    <property type="protein sequence ID" value="KAJ8036773.1"/>
    <property type="molecule type" value="Genomic_DNA"/>
</dbReference>
<evidence type="ECO:0000256" key="3">
    <source>
        <dbReference type="ARBA" id="ARBA00022448"/>
    </source>
</evidence>
<comment type="subcellular location">
    <subcellularLocation>
        <location evidence="1 9">Nucleus</location>
        <location evidence="1 9">Nuclear pore complex</location>
    </subcellularLocation>
</comment>
<dbReference type="GO" id="GO:0006606">
    <property type="term" value="P:protein import into nucleus"/>
    <property type="evidence" value="ECO:0007669"/>
    <property type="project" value="TreeGrafter"/>
</dbReference>
<gene>
    <name evidence="10" type="ORF">HOLleu_17409</name>
</gene>
<dbReference type="GO" id="GO:0031080">
    <property type="term" value="C:nuclear pore outer ring"/>
    <property type="evidence" value="ECO:0007669"/>
    <property type="project" value="TreeGrafter"/>
</dbReference>
<dbReference type="OrthoDB" id="17644at2759"/>
<evidence type="ECO:0000313" key="10">
    <source>
        <dbReference type="EMBL" id="KAJ8036773.1"/>
    </source>
</evidence>
<dbReference type="GO" id="GO:0045893">
    <property type="term" value="P:positive regulation of DNA-templated transcription"/>
    <property type="evidence" value="ECO:0007669"/>
    <property type="project" value="TreeGrafter"/>
</dbReference>
<comment type="similarity">
    <text evidence="2 9">Belongs to the nucleoporin Nup85 family.</text>
</comment>
<comment type="subunit">
    <text evidence="9">Component of the nuclear pore complex (NPC).</text>
</comment>
<dbReference type="PANTHER" id="PTHR13373">
    <property type="entry name" value="FROUNT PROTEIN-RELATED"/>
    <property type="match status" value="1"/>
</dbReference>
<keyword evidence="5 9" id="KW-0653">Protein transport</keyword>
<keyword evidence="7 9" id="KW-0906">Nuclear pore complex</keyword>
<evidence type="ECO:0000256" key="5">
    <source>
        <dbReference type="ARBA" id="ARBA00022927"/>
    </source>
</evidence>
<dbReference type="PANTHER" id="PTHR13373:SF21">
    <property type="entry name" value="NUCLEAR PORE COMPLEX PROTEIN NUP85"/>
    <property type="match status" value="1"/>
</dbReference>
<dbReference type="Proteomes" id="UP001152320">
    <property type="component" value="Chromosome 8"/>
</dbReference>
<reference evidence="10" key="1">
    <citation type="submission" date="2021-10" db="EMBL/GenBank/DDBJ databases">
        <title>Tropical sea cucumber genome reveals ecological adaptation and Cuvierian tubules defense mechanism.</title>
        <authorList>
            <person name="Chen T."/>
        </authorList>
    </citation>
    <scope>NUCLEOTIDE SEQUENCE</scope>
    <source>
        <strain evidence="10">Nanhai2018</strain>
        <tissue evidence="10">Muscle</tissue>
    </source>
</reference>
<proteinExistence type="inferred from homology"/>
<organism evidence="10 11">
    <name type="scientific">Holothuria leucospilota</name>
    <name type="common">Black long sea cucumber</name>
    <name type="synonym">Mertensiothuria leucospilota</name>
    <dbReference type="NCBI Taxonomy" id="206669"/>
    <lineage>
        <taxon>Eukaryota</taxon>
        <taxon>Metazoa</taxon>
        <taxon>Echinodermata</taxon>
        <taxon>Eleutherozoa</taxon>
        <taxon>Echinozoa</taxon>
        <taxon>Holothuroidea</taxon>
        <taxon>Aspidochirotacea</taxon>
        <taxon>Aspidochirotida</taxon>
        <taxon>Holothuriidae</taxon>
        <taxon>Holothuria</taxon>
    </lineage>
</organism>
<evidence type="ECO:0000256" key="8">
    <source>
        <dbReference type="ARBA" id="ARBA00023242"/>
    </source>
</evidence>
<keyword evidence="9" id="KW-0472">Membrane</keyword>
<dbReference type="GO" id="GO:0031965">
    <property type="term" value="C:nuclear membrane"/>
    <property type="evidence" value="ECO:0007669"/>
    <property type="project" value="UniProtKB-UniRule"/>
</dbReference>
<dbReference type="AlphaFoldDB" id="A0A9Q1C1Z5"/>
<keyword evidence="11" id="KW-1185">Reference proteome</keyword>
<evidence type="ECO:0000256" key="4">
    <source>
        <dbReference type="ARBA" id="ARBA00022816"/>
    </source>
</evidence>
<evidence type="ECO:0000256" key="1">
    <source>
        <dbReference type="ARBA" id="ARBA00004567"/>
    </source>
</evidence>
<evidence type="ECO:0000256" key="2">
    <source>
        <dbReference type="ARBA" id="ARBA00005573"/>
    </source>
</evidence>
<comment type="caution">
    <text evidence="10">The sequence shown here is derived from an EMBL/GenBank/DDBJ whole genome shotgun (WGS) entry which is preliminary data.</text>
</comment>
<keyword evidence="6 9" id="KW-0811">Translocation</keyword>
<comment type="function">
    <text evidence="9">Functions as a component of the nuclear pore complex (NPC).</text>
</comment>
<evidence type="ECO:0000313" key="11">
    <source>
        <dbReference type="Proteomes" id="UP001152320"/>
    </source>
</evidence>
<keyword evidence="4 9" id="KW-0509">mRNA transport</keyword>
<dbReference type="GO" id="GO:0017056">
    <property type="term" value="F:structural constituent of nuclear pore"/>
    <property type="evidence" value="ECO:0007669"/>
    <property type="project" value="TreeGrafter"/>
</dbReference>
<sequence length="667" mass="76895">MAAHRREVPEFSVSCPGSSEWYLSSRWGQGLKLSVFAGNGKRRYLDGHADTPVVLADHPAIHDIRWQTDMHHAATRKLAAQSHEIFTSLQKHTSDSTEGTRKPQLVKFSRRYRVAMMECIEDLRKAASDSLVDEATQEECDSMCQLFQQLELIWNLCEILFIETLPGGVVLQHLLDWVKLHFTEADSLAAKVIEASDDEIQVNEEYWSAVYIYVLQGRLPEARHLLSLHPDKQKDVHGAYGKIDELMRRMPVFGAFSRQTLAEFDLKWRNWQELCQQLLKEGVFVSYQRLENICRILAGQQDVLEQFQHLVGDWYQLMVTKLLYTNPMVKTMDLQYHAKSCMDVFRGSSRLLALDQILFAALEFDITQIIKISSATLSNWWFVAHMADLLHHAGQLESQQLDYGATMREFLLLEYASTLMAEESMWQIVIEYLDHCPVFGRHHLELFVEKIPLKSERKAYKLLKVCEERNMDDQAQSLCKVMGMKALQEERLGTALTWCLKSQDASFASFLAEKFLTEYSLKGNFSNLDLIDNLGSSMLVSDRLTFLAKYRDFHRLYEQGEFSEAASLLLSLLEANLAPKQFLLILLTDALPLLELDTIVFSSKQTSQLLMCKEALLKWYKSEEYTREILPKKSKGHIELEKEKLELLQLGLSRNLSRALLEESVRN</sequence>
<dbReference type="InterPro" id="IPR011502">
    <property type="entry name" value="Nucleoporin_Nup85"/>
</dbReference>
<protein>
    <recommendedName>
        <fullName evidence="9">Nuclear pore complex protein Nup85</fullName>
    </recommendedName>
</protein>